<dbReference type="GO" id="GO:0055085">
    <property type="term" value="P:transmembrane transport"/>
    <property type="evidence" value="ECO:0007669"/>
    <property type="project" value="InterPro"/>
</dbReference>
<dbReference type="Pfam" id="PF25876">
    <property type="entry name" value="HH_MFP_RND"/>
    <property type="match status" value="1"/>
</dbReference>
<dbReference type="Gene3D" id="1.10.287.470">
    <property type="entry name" value="Helix hairpin bin"/>
    <property type="match status" value="1"/>
</dbReference>
<keyword evidence="6" id="KW-1185">Reference proteome</keyword>
<gene>
    <name evidence="5" type="ORF">NYP16_12435</name>
</gene>
<evidence type="ECO:0000313" key="5">
    <source>
        <dbReference type="EMBL" id="MDA5194760.1"/>
    </source>
</evidence>
<feature type="domain" description="Multidrug resistance protein MdtA-like alpha-helical hairpin" evidence="3">
    <location>
        <begin position="117"/>
        <end position="176"/>
    </location>
</feature>
<reference evidence="5" key="2">
    <citation type="journal article" date="2023" name="Syst. Appl. Microbiol.">
        <title>Govania unica gen. nov., sp. nov., a rare biosphere bacterium that represents a novel family in the class Alphaproteobacteria.</title>
        <authorList>
            <person name="Vandamme P."/>
            <person name="Peeters C."/>
            <person name="Hettiarachchi A."/>
            <person name="Cnockaert M."/>
            <person name="Carlier A."/>
        </authorList>
    </citation>
    <scope>NUCLEOTIDE SEQUENCE</scope>
    <source>
        <strain evidence="5">LMG 31809</strain>
    </source>
</reference>
<dbReference type="SUPFAM" id="SSF111369">
    <property type="entry name" value="HlyD-like secretion proteins"/>
    <property type="match status" value="3"/>
</dbReference>
<dbReference type="InterPro" id="IPR058625">
    <property type="entry name" value="MdtA-like_BSH"/>
</dbReference>
<dbReference type="Pfam" id="PF25917">
    <property type="entry name" value="BSH_RND"/>
    <property type="match status" value="1"/>
</dbReference>
<dbReference type="PANTHER" id="PTHR30386">
    <property type="entry name" value="MEMBRANE FUSION SUBUNIT OF EMRAB-TOLC MULTIDRUG EFFLUX PUMP"/>
    <property type="match status" value="1"/>
</dbReference>
<evidence type="ECO:0000256" key="1">
    <source>
        <dbReference type="SAM" id="Coils"/>
    </source>
</evidence>
<comment type="caution">
    <text evidence="5">The sequence shown here is derived from an EMBL/GenBank/DDBJ whole genome shotgun (WGS) entry which is preliminary data.</text>
</comment>
<feature type="compositionally biased region" description="Low complexity" evidence="2">
    <location>
        <begin position="354"/>
        <end position="375"/>
    </location>
</feature>
<proteinExistence type="predicted"/>
<dbReference type="Proteomes" id="UP001141619">
    <property type="component" value="Unassembled WGS sequence"/>
</dbReference>
<organism evidence="5 6">
    <name type="scientific">Govanella unica</name>
    <dbReference type="NCBI Taxonomy" id="2975056"/>
    <lineage>
        <taxon>Bacteria</taxon>
        <taxon>Pseudomonadati</taxon>
        <taxon>Pseudomonadota</taxon>
        <taxon>Alphaproteobacteria</taxon>
        <taxon>Emcibacterales</taxon>
        <taxon>Govanellaceae</taxon>
        <taxon>Govanella</taxon>
    </lineage>
</organism>
<dbReference type="Gene3D" id="2.40.30.170">
    <property type="match status" value="1"/>
</dbReference>
<dbReference type="RefSeq" id="WP_274944466.1">
    <property type="nucleotide sequence ID" value="NZ_JANWOI010000004.1"/>
</dbReference>
<evidence type="ECO:0000313" key="6">
    <source>
        <dbReference type="Proteomes" id="UP001141619"/>
    </source>
</evidence>
<dbReference type="PANTHER" id="PTHR30386:SF24">
    <property type="entry name" value="MULTIDRUG RESISTANCE EFFLUX PUMP"/>
    <property type="match status" value="1"/>
</dbReference>
<dbReference type="InterPro" id="IPR050739">
    <property type="entry name" value="MFP"/>
</dbReference>
<dbReference type="Gene3D" id="2.40.50.100">
    <property type="match status" value="1"/>
</dbReference>
<sequence length="375" mass="40157">MTSAQKSMLRLGAAGLLLVAALVFGWHWWTVSRYIETTDNAYVEADMSIIAPKVTGYVREVRVAHNQPVHTGDVLVVIDDRDFTAHVQAADANVAARRAASAALVEQVTLQHSLIHEAEARLRSTEAERKRAKSDLDRYISLASDGTVSRQRRDQAEADHEKADAALTANKAALAAERQRLVVFSSQIEESAAALKAAEAERTLAQIDLDNTIIRAPIDGVVGNKQVEIGQYLRPGMQILAVVPLPDVHVVANFKETQVAYMKIGQPVTLKIDAFKDREVKGTVESFAPASGARFSLLPPENATGNFTKIVQRVPVRIKVSSADLAGALRPGLSAVVSVDTRSNTDNPAGQGLAAAAAETPRAAALPAPTSRSAP</sequence>
<evidence type="ECO:0000256" key="2">
    <source>
        <dbReference type="SAM" id="MobiDB-lite"/>
    </source>
</evidence>
<dbReference type="EMBL" id="JANWOI010000004">
    <property type="protein sequence ID" value="MDA5194760.1"/>
    <property type="molecule type" value="Genomic_DNA"/>
</dbReference>
<accession>A0A9X3Z7Y5</accession>
<feature type="region of interest" description="Disordered" evidence="2">
    <location>
        <begin position="341"/>
        <end position="375"/>
    </location>
</feature>
<protein>
    <submittedName>
        <fullName evidence="5">HlyD family secretion protein</fullName>
    </submittedName>
</protein>
<keyword evidence="1" id="KW-0175">Coiled coil</keyword>
<evidence type="ECO:0000259" key="4">
    <source>
        <dbReference type="Pfam" id="PF25917"/>
    </source>
</evidence>
<dbReference type="InterPro" id="IPR058624">
    <property type="entry name" value="MdtA-like_HH"/>
</dbReference>
<evidence type="ECO:0000259" key="3">
    <source>
        <dbReference type="Pfam" id="PF25876"/>
    </source>
</evidence>
<dbReference type="AlphaFoldDB" id="A0A9X3Z7Y5"/>
<feature type="domain" description="Multidrug resistance protein MdtA-like barrel-sandwich hybrid" evidence="4">
    <location>
        <begin position="50"/>
        <end position="243"/>
    </location>
</feature>
<feature type="coiled-coil region" evidence="1">
    <location>
        <begin position="115"/>
        <end position="142"/>
    </location>
</feature>
<reference evidence="5" key="1">
    <citation type="submission" date="2022-08" db="EMBL/GenBank/DDBJ databases">
        <authorList>
            <person name="Vandamme P."/>
            <person name="Hettiarachchi A."/>
            <person name="Peeters C."/>
            <person name="Cnockaert M."/>
            <person name="Carlier A."/>
        </authorList>
    </citation>
    <scope>NUCLEOTIDE SEQUENCE</scope>
    <source>
        <strain evidence="5">LMG 31809</strain>
    </source>
</reference>
<name>A0A9X3Z7Y5_9PROT</name>